<accession>A0A2K8PJX4</accession>
<dbReference type="GO" id="GO:0034220">
    <property type="term" value="P:monoatomic ion transmembrane transport"/>
    <property type="evidence" value="ECO:0007669"/>
    <property type="project" value="UniProtKB-KW"/>
</dbReference>
<feature type="domain" description="Potassium channel" evidence="1">
    <location>
        <begin position="87"/>
        <end position="162"/>
    </location>
</feature>
<evidence type="ECO:0000259" key="1">
    <source>
        <dbReference type="Pfam" id="PF07885"/>
    </source>
</evidence>
<evidence type="ECO:0000313" key="2">
    <source>
        <dbReference type="EMBL" id="ATZ25935.1"/>
    </source>
</evidence>
<organism evidence="2 3">
    <name type="scientific">Streptomyces lavendulae subsp. lavendulae</name>
    <dbReference type="NCBI Taxonomy" id="58340"/>
    <lineage>
        <taxon>Bacteria</taxon>
        <taxon>Bacillati</taxon>
        <taxon>Actinomycetota</taxon>
        <taxon>Actinomycetes</taxon>
        <taxon>Kitasatosporales</taxon>
        <taxon>Streptomycetaceae</taxon>
        <taxon>Streptomyces</taxon>
    </lineage>
</organism>
<dbReference type="EMBL" id="CP024985">
    <property type="protein sequence ID" value="ATZ25935.1"/>
    <property type="molecule type" value="Genomic_DNA"/>
</dbReference>
<sequence length="178" mass="18930">MSGDGSGRRRHVHILGHLVCIVGSPAVLTALYYVAPLDHGFNDLSFGALLGGLVLFGALVVWQASAISRSEYPRLRAVEALATAVPLFLLLFSASYVLLSIGNPQSFSEPLDRTGALYFTVTVFATVGFGDIVPTTPTGRVLTTLQMVADLVVVGIVAKVLFGAVRIGLTRRPGKYEQ</sequence>
<dbReference type="RefSeq" id="WP_030228574.1">
    <property type="nucleotide sequence ID" value="NZ_CP024985.1"/>
</dbReference>
<dbReference type="Gene3D" id="1.10.287.70">
    <property type="match status" value="1"/>
</dbReference>
<evidence type="ECO:0000313" key="3">
    <source>
        <dbReference type="Proteomes" id="UP000231791"/>
    </source>
</evidence>
<keyword evidence="2" id="KW-0407">Ion channel</keyword>
<proteinExistence type="predicted"/>
<keyword evidence="2" id="KW-0406">Ion transport</keyword>
<gene>
    <name evidence="2" type="ORF">SLAV_20560</name>
</gene>
<protein>
    <submittedName>
        <fullName evidence="2">Voltage-gated potassium channel</fullName>
    </submittedName>
</protein>
<keyword evidence="3" id="KW-1185">Reference proteome</keyword>
<dbReference type="AlphaFoldDB" id="A0A2K8PJX4"/>
<dbReference type="Proteomes" id="UP000231791">
    <property type="component" value="Chromosome"/>
</dbReference>
<dbReference type="SUPFAM" id="SSF81324">
    <property type="entry name" value="Voltage-gated potassium channels"/>
    <property type="match status" value="1"/>
</dbReference>
<dbReference type="Pfam" id="PF07885">
    <property type="entry name" value="Ion_trans_2"/>
    <property type="match status" value="1"/>
</dbReference>
<dbReference type="InterPro" id="IPR013099">
    <property type="entry name" value="K_chnl_dom"/>
</dbReference>
<dbReference type="OrthoDB" id="9799090at2"/>
<keyword evidence="2" id="KW-0813">Transport</keyword>
<dbReference type="GeneID" id="49385146"/>
<dbReference type="KEGG" id="slx:SLAV_20560"/>
<name>A0A2K8PJX4_STRLA</name>
<reference evidence="2 3" key="1">
    <citation type="submission" date="2017-11" db="EMBL/GenBank/DDBJ databases">
        <title>Complete genome sequence of Streptomyces lavendulae subsp. lavendulae CCM 3239 (formerly 'Streptomyces aureofaciens CCM 3239'), the producer of the angucycline-type antibiotic auricin.</title>
        <authorList>
            <person name="Busche T."/>
            <person name="Novakova R."/>
            <person name="Al'Dilaimi A."/>
            <person name="Homerova D."/>
            <person name="Feckova L."/>
            <person name="Rezuchova B."/>
            <person name="Mingyar E."/>
            <person name="Csolleiova D."/>
            <person name="Bekeova C."/>
            <person name="Winkler A."/>
            <person name="Sevcikova B."/>
            <person name="Kalinowski J."/>
            <person name="Kormanec J."/>
            <person name="Ruckert C."/>
        </authorList>
    </citation>
    <scope>NUCLEOTIDE SEQUENCE [LARGE SCALE GENOMIC DNA]</scope>
    <source>
        <strain evidence="2 3">CCM 3239</strain>
    </source>
</reference>